<evidence type="ECO:0000256" key="1">
    <source>
        <dbReference type="ARBA" id="ARBA00004141"/>
    </source>
</evidence>
<organism evidence="8">
    <name type="scientific">Hirondellea gigas</name>
    <dbReference type="NCBI Taxonomy" id="1518452"/>
    <lineage>
        <taxon>Eukaryota</taxon>
        <taxon>Metazoa</taxon>
        <taxon>Ecdysozoa</taxon>
        <taxon>Arthropoda</taxon>
        <taxon>Crustacea</taxon>
        <taxon>Multicrustacea</taxon>
        <taxon>Malacostraca</taxon>
        <taxon>Eumalacostraca</taxon>
        <taxon>Peracarida</taxon>
        <taxon>Amphipoda</taxon>
        <taxon>Amphilochidea</taxon>
        <taxon>Lysianassida</taxon>
        <taxon>Lysianassidira</taxon>
        <taxon>Lysianassoidea</taxon>
        <taxon>Lysianassidae</taxon>
        <taxon>Hirondellea</taxon>
    </lineage>
</organism>
<dbReference type="Gene3D" id="1.20.1530.20">
    <property type="match status" value="1"/>
</dbReference>
<dbReference type="Pfam" id="PF00999">
    <property type="entry name" value="Na_H_Exchanger"/>
    <property type="match status" value="1"/>
</dbReference>
<evidence type="ECO:0000256" key="2">
    <source>
        <dbReference type="ARBA" id="ARBA00007367"/>
    </source>
</evidence>
<evidence type="ECO:0000256" key="6">
    <source>
        <dbReference type="SAM" id="Phobius"/>
    </source>
</evidence>
<evidence type="ECO:0000313" key="8">
    <source>
        <dbReference type="EMBL" id="LAC23555.1"/>
    </source>
</evidence>
<feature type="transmembrane region" description="Helical" evidence="6">
    <location>
        <begin position="286"/>
        <end position="305"/>
    </location>
</feature>
<dbReference type="InterPro" id="IPR006153">
    <property type="entry name" value="Cation/H_exchanger_TM"/>
</dbReference>
<dbReference type="GO" id="GO:0016020">
    <property type="term" value="C:membrane"/>
    <property type="evidence" value="ECO:0007669"/>
    <property type="project" value="UniProtKB-SubCell"/>
</dbReference>
<feature type="transmembrane region" description="Helical" evidence="6">
    <location>
        <begin position="326"/>
        <end position="343"/>
    </location>
</feature>
<feature type="domain" description="Cation/H+ exchanger transmembrane" evidence="7">
    <location>
        <begin position="53"/>
        <end position="438"/>
    </location>
</feature>
<feature type="transmembrane region" description="Helical" evidence="6">
    <location>
        <begin position="423"/>
        <end position="442"/>
    </location>
</feature>
<comment type="similarity">
    <text evidence="2">Belongs to the monovalent cation:proton antiporter 1 (CPA1) transporter (TC 2.A.36) family.</text>
</comment>
<evidence type="ECO:0000259" key="7">
    <source>
        <dbReference type="Pfam" id="PF00999"/>
    </source>
</evidence>
<evidence type="ECO:0000256" key="5">
    <source>
        <dbReference type="ARBA" id="ARBA00023136"/>
    </source>
</evidence>
<feature type="transmembrane region" description="Helical" evidence="6">
    <location>
        <begin position="193"/>
        <end position="217"/>
    </location>
</feature>
<sequence>MDKLKYAFTCPPHGKVGVFLTYMILMLLIWGSLYSITGAMAAPGGVLFSLLVVFLCSVSCGKLSEACGLPPLLGMLLVGIALRSVPGIRIIGDSLLPEWSAAIRNIALVVILLRAGLGLDPKALKTLSLVVFRLAFVPCLIETTVVAVVTHFLLGFPWLWGFMLGFILAAVSPAVVVPCLLQLSQQGYGVAKGIPTLVIAAASLDDVLAISGFGVMLGMTFSQGSIAWQFLQGPLEVLMGLSYGGCVGLLCWILPNKRQPSCCMLQFLILFAAGLFALFGSHKIEFGGAGALAVLSMAFVAGIGYRRQGWGDDNPVPQHCNVAWSFLQPMLFALIGTEIQVLSLELDTVGLGIATLCVSLSCRVVTTFFVVLGSGLNIRERLFVALAWLPKATVQAAIGSTALDYARRIGAEEEEIVRAKQVLTIAVLVILVTAPIGAIAIMKSAPRLLVKERSADTTTPETV</sequence>
<feature type="transmembrane region" description="Helical" evidence="6">
    <location>
        <begin position="72"/>
        <end position="90"/>
    </location>
</feature>
<protein>
    <submittedName>
        <fullName evidence="8">Sodium/hydrogen exchanger 9B2-like</fullName>
    </submittedName>
</protein>
<evidence type="ECO:0000256" key="3">
    <source>
        <dbReference type="ARBA" id="ARBA00022692"/>
    </source>
</evidence>
<keyword evidence="5 6" id="KW-0472">Membrane</keyword>
<keyword evidence="3 6" id="KW-0812">Transmembrane</keyword>
<keyword evidence="4 6" id="KW-1133">Transmembrane helix</keyword>
<name>A0A6A7G0F7_9CRUS</name>
<proteinExistence type="evidence at transcript level"/>
<dbReference type="InterPro" id="IPR051843">
    <property type="entry name" value="CPA1_transporter"/>
</dbReference>
<feature type="transmembrane region" description="Helical" evidence="6">
    <location>
        <begin position="160"/>
        <end position="181"/>
    </location>
</feature>
<dbReference type="EMBL" id="IACT01004360">
    <property type="protein sequence ID" value="LAC23555.1"/>
    <property type="molecule type" value="mRNA"/>
</dbReference>
<dbReference type="InterPro" id="IPR038770">
    <property type="entry name" value="Na+/solute_symporter_sf"/>
</dbReference>
<dbReference type="PANTHER" id="PTHR31102:SF1">
    <property type="entry name" value="CATION_H+ EXCHANGER DOMAIN-CONTAINING PROTEIN"/>
    <property type="match status" value="1"/>
</dbReference>
<feature type="transmembrane region" description="Helical" evidence="6">
    <location>
        <begin position="16"/>
        <end position="34"/>
    </location>
</feature>
<feature type="transmembrane region" description="Helical" evidence="6">
    <location>
        <begin position="237"/>
        <end position="255"/>
    </location>
</feature>
<evidence type="ECO:0000256" key="4">
    <source>
        <dbReference type="ARBA" id="ARBA00022989"/>
    </source>
</evidence>
<comment type="subcellular location">
    <subcellularLocation>
        <location evidence="1">Membrane</location>
        <topology evidence="1">Multi-pass membrane protein</topology>
    </subcellularLocation>
</comment>
<reference evidence="8" key="1">
    <citation type="submission" date="2017-11" db="EMBL/GenBank/DDBJ databases">
        <title>The sensing device of the deep-sea amphipod.</title>
        <authorList>
            <person name="Kobayashi H."/>
            <person name="Nagahama T."/>
            <person name="Arai W."/>
            <person name="Sasagawa Y."/>
            <person name="Umeda M."/>
            <person name="Hayashi T."/>
            <person name="Nikaido I."/>
            <person name="Watanabe H."/>
            <person name="Oguri K."/>
            <person name="Kitazato H."/>
            <person name="Fujioka K."/>
            <person name="Kido Y."/>
            <person name="Takami H."/>
        </authorList>
    </citation>
    <scope>NUCLEOTIDE SEQUENCE</scope>
    <source>
        <tissue evidence="8">Whole body</tissue>
    </source>
</reference>
<dbReference type="AlphaFoldDB" id="A0A6A7G0F7"/>
<feature type="transmembrane region" description="Helical" evidence="6">
    <location>
        <begin position="131"/>
        <end position="154"/>
    </location>
</feature>
<dbReference type="PANTHER" id="PTHR31102">
    <property type="match status" value="1"/>
</dbReference>
<feature type="transmembrane region" description="Helical" evidence="6">
    <location>
        <begin position="349"/>
        <end position="371"/>
    </location>
</feature>
<feature type="transmembrane region" description="Helical" evidence="6">
    <location>
        <begin position="40"/>
        <end position="60"/>
    </location>
</feature>
<dbReference type="GO" id="GO:0015297">
    <property type="term" value="F:antiporter activity"/>
    <property type="evidence" value="ECO:0007669"/>
    <property type="project" value="InterPro"/>
</dbReference>
<feature type="transmembrane region" description="Helical" evidence="6">
    <location>
        <begin position="262"/>
        <end position="280"/>
    </location>
</feature>
<accession>A0A6A7G0F7</accession>
<feature type="transmembrane region" description="Helical" evidence="6">
    <location>
        <begin position="102"/>
        <end position="119"/>
    </location>
</feature>
<dbReference type="GO" id="GO:1902600">
    <property type="term" value="P:proton transmembrane transport"/>
    <property type="evidence" value="ECO:0007669"/>
    <property type="project" value="InterPro"/>
</dbReference>